<dbReference type="PANTHER" id="PTHR33198">
    <property type="entry name" value="ANK_REP_REGION DOMAIN-CONTAINING PROTEIN-RELATED"/>
    <property type="match status" value="1"/>
</dbReference>
<proteinExistence type="predicted"/>
<accession>A0A6S7KDV5</accession>
<dbReference type="GO" id="GO:0008270">
    <property type="term" value="F:zinc ion binding"/>
    <property type="evidence" value="ECO:0007669"/>
    <property type="project" value="InterPro"/>
</dbReference>
<sequence>MAESVLPPPTKFNIEATYAYIEWKAWIESFNIYAVAVELEKKSDGVQTATMLHCLGPAVQRIFRTLPGKKESFKEAVEALEGYFAPRRNVVAERHKFRSRKQNADDTIDAYLTSLRELVKTCEFGALEDEMLRDQIVEKCYSKQLRERLLAQEELDLAKTLRIARSSESAIKEARLLSGYETKDNIINIDRLNNPDKRNRNYNSENFKCYRCGGVGHKSADCRAISMKCNNCQRLGHFAHVCRSKGVSRKPYESQKTSSKKTKAHRNLRAIRRKDSD</sequence>
<feature type="non-terminal residue" evidence="2">
    <location>
        <position position="277"/>
    </location>
</feature>
<gene>
    <name evidence="2" type="ORF">PACLA_8A073596</name>
</gene>
<feature type="compositionally biased region" description="Basic residues" evidence="1">
    <location>
        <begin position="258"/>
        <end position="277"/>
    </location>
</feature>
<dbReference type="PROSITE" id="PS50158">
    <property type="entry name" value="ZF_CCHC"/>
    <property type="match status" value="1"/>
</dbReference>
<dbReference type="PANTHER" id="PTHR33198:SF20">
    <property type="entry name" value="RETROTRANSPOSON GAG DOMAIN-CONTAINING PROTEIN"/>
    <property type="match status" value="1"/>
</dbReference>
<evidence type="ECO:0000313" key="3">
    <source>
        <dbReference type="Proteomes" id="UP001152795"/>
    </source>
</evidence>
<dbReference type="EMBL" id="CACRXK020033680">
    <property type="protein sequence ID" value="CAB4043976.1"/>
    <property type="molecule type" value="Genomic_DNA"/>
</dbReference>
<dbReference type="SUPFAM" id="SSF57756">
    <property type="entry name" value="Retrovirus zinc finger-like domains"/>
    <property type="match status" value="1"/>
</dbReference>
<comment type="caution">
    <text evidence="2">The sequence shown here is derived from an EMBL/GenBank/DDBJ whole genome shotgun (WGS) entry which is preliminary data.</text>
</comment>
<dbReference type="OrthoDB" id="5984993at2759"/>
<evidence type="ECO:0000313" key="2">
    <source>
        <dbReference type="EMBL" id="CAB4043976.1"/>
    </source>
</evidence>
<keyword evidence="3" id="KW-1185">Reference proteome</keyword>
<dbReference type="InterPro" id="IPR036875">
    <property type="entry name" value="Znf_CCHC_sf"/>
</dbReference>
<feature type="region of interest" description="Disordered" evidence="1">
    <location>
        <begin position="249"/>
        <end position="277"/>
    </location>
</feature>
<reference evidence="2" key="1">
    <citation type="submission" date="2020-04" db="EMBL/GenBank/DDBJ databases">
        <authorList>
            <person name="Alioto T."/>
            <person name="Alioto T."/>
            <person name="Gomez Garrido J."/>
        </authorList>
    </citation>
    <scope>NUCLEOTIDE SEQUENCE</scope>
    <source>
        <strain evidence="2">A484AB</strain>
    </source>
</reference>
<evidence type="ECO:0000256" key="1">
    <source>
        <dbReference type="SAM" id="MobiDB-lite"/>
    </source>
</evidence>
<dbReference type="Pfam" id="PF00098">
    <property type="entry name" value="zf-CCHC"/>
    <property type="match status" value="1"/>
</dbReference>
<dbReference type="Gene3D" id="4.10.60.10">
    <property type="entry name" value="Zinc finger, CCHC-type"/>
    <property type="match status" value="1"/>
</dbReference>
<organism evidence="2 3">
    <name type="scientific">Paramuricea clavata</name>
    <name type="common">Red gorgonian</name>
    <name type="synonym">Violescent sea-whip</name>
    <dbReference type="NCBI Taxonomy" id="317549"/>
    <lineage>
        <taxon>Eukaryota</taxon>
        <taxon>Metazoa</taxon>
        <taxon>Cnidaria</taxon>
        <taxon>Anthozoa</taxon>
        <taxon>Octocorallia</taxon>
        <taxon>Malacalcyonacea</taxon>
        <taxon>Plexauridae</taxon>
        <taxon>Paramuricea</taxon>
    </lineage>
</organism>
<dbReference type="SMART" id="SM00343">
    <property type="entry name" value="ZnF_C2HC"/>
    <property type="match status" value="2"/>
</dbReference>
<protein>
    <submittedName>
        <fullName evidence="2">Uncharacterized protein</fullName>
    </submittedName>
</protein>
<dbReference type="GO" id="GO:0003676">
    <property type="term" value="F:nucleic acid binding"/>
    <property type="evidence" value="ECO:0007669"/>
    <property type="project" value="InterPro"/>
</dbReference>
<dbReference type="Proteomes" id="UP001152795">
    <property type="component" value="Unassembled WGS sequence"/>
</dbReference>
<dbReference type="AlphaFoldDB" id="A0A6S7KDV5"/>
<dbReference type="InterPro" id="IPR001878">
    <property type="entry name" value="Znf_CCHC"/>
</dbReference>
<name>A0A6S7KDV5_PARCT</name>